<feature type="region of interest" description="Disordered" evidence="3">
    <location>
        <begin position="156"/>
        <end position="180"/>
    </location>
</feature>
<accession>A0A8H4NU33</accession>
<dbReference type="Proteomes" id="UP000605986">
    <property type="component" value="Unassembled WGS sequence"/>
</dbReference>
<evidence type="ECO:0000313" key="4">
    <source>
        <dbReference type="EMBL" id="KAF4451259.1"/>
    </source>
</evidence>
<dbReference type="GO" id="GO:0003723">
    <property type="term" value="F:RNA binding"/>
    <property type="evidence" value="ECO:0007669"/>
    <property type="project" value="InterPro"/>
</dbReference>
<evidence type="ECO:0000256" key="2">
    <source>
        <dbReference type="ARBA" id="ARBA00022801"/>
    </source>
</evidence>
<dbReference type="SUPFAM" id="SSF53933">
    <property type="entry name" value="Microbial ribonucleases"/>
    <property type="match status" value="1"/>
</dbReference>
<dbReference type="InterPro" id="IPR016191">
    <property type="entry name" value="Ribonuclease/ribotoxin"/>
</dbReference>
<keyword evidence="2" id="KW-0378">Hydrolase</keyword>
<dbReference type="EMBL" id="JAADJG010000223">
    <property type="protein sequence ID" value="KAF4451259.1"/>
    <property type="molecule type" value="Genomic_DNA"/>
</dbReference>
<keyword evidence="1" id="KW-0540">Nuclease</keyword>
<evidence type="ECO:0000313" key="5">
    <source>
        <dbReference type="Proteomes" id="UP000605986"/>
    </source>
</evidence>
<dbReference type="Gene3D" id="3.10.450.30">
    <property type="entry name" value="Microbial ribonucleases"/>
    <property type="match status" value="1"/>
</dbReference>
<evidence type="ECO:0000256" key="3">
    <source>
        <dbReference type="SAM" id="MobiDB-lite"/>
    </source>
</evidence>
<gene>
    <name evidence="4" type="ORF">F53441_5680</name>
</gene>
<evidence type="ECO:0000256" key="1">
    <source>
        <dbReference type="ARBA" id="ARBA00022722"/>
    </source>
</evidence>
<dbReference type="OrthoDB" id="5091869at2759"/>
<protein>
    <submittedName>
        <fullName evidence="4">Uncharacterized protein</fullName>
    </submittedName>
</protein>
<proteinExistence type="predicted"/>
<dbReference type="GO" id="GO:0016787">
    <property type="term" value="F:hydrolase activity"/>
    <property type="evidence" value="ECO:0007669"/>
    <property type="project" value="UniProtKB-KW"/>
</dbReference>
<comment type="caution">
    <text evidence="4">The sequence shown here is derived from an EMBL/GenBank/DDBJ whole genome shotgun (WGS) entry which is preliminary data.</text>
</comment>
<dbReference type="Pfam" id="PF00545">
    <property type="entry name" value="Ribonuclease"/>
    <property type="match status" value="1"/>
</dbReference>
<organism evidence="4 5">
    <name type="scientific">Fusarium austroafricanum</name>
    <dbReference type="NCBI Taxonomy" id="2364996"/>
    <lineage>
        <taxon>Eukaryota</taxon>
        <taxon>Fungi</taxon>
        <taxon>Dikarya</taxon>
        <taxon>Ascomycota</taxon>
        <taxon>Pezizomycotina</taxon>
        <taxon>Sordariomycetes</taxon>
        <taxon>Hypocreomycetidae</taxon>
        <taxon>Hypocreales</taxon>
        <taxon>Nectriaceae</taxon>
        <taxon>Fusarium</taxon>
        <taxon>Fusarium concolor species complex</taxon>
    </lineage>
</organism>
<dbReference type="GO" id="GO:0004521">
    <property type="term" value="F:RNA endonuclease activity"/>
    <property type="evidence" value="ECO:0007669"/>
    <property type="project" value="InterPro"/>
</dbReference>
<feature type="compositionally biased region" description="Low complexity" evidence="3">
    <location>
        <begin position="170"/>
        <end position="180"/>
    </location>
</feature>
<reference evidence="4" key="1">
    <citation type="submission" date="2020-01" db="EMBL/GenBank/DDBJ databases">
        <title>Identification and distribution of gene clusters putatively required for synthesis of sphingolipid metabolism inhibitors in phylogenetically diverse species of the filamentous fungus Fusarium.</title>
        <authorList>
            <person name="Kim H.-S."/>
            <person name="Busman M."/>
            <person name="Brown D.W."/>
            <person name="Divon H."/>
            <person name="Uhlig S."/>
            <person name="Proctor R.H."/>
        </authorList>
    </citation>
    <scope>NUCLEOTIDE SEQUENCE</scope>
    <source>
        <strain evidence="4">NRRL 53441</strain>
    </source>
</reference>
<dbReference type="AlphaFoldDB" id="A0A8H4NU33"/>
<dbReference type="InterPro" id="IPR000026">
    <property type="entry name" value="N1-like"/>
</dbReference>
<name>A0A8H4NU33_9HYPO</name>
<keyword evidence="5" id="KW-1185">Reference proteome</keyword>
<sequence>MAALTFDALTQLNQLNRLDSQMSNFSVSSEENWETASDFSDCSYYSLFELVKDKWYRRIPASQVRDQVKHIPDCPVVPESIYPRNFYNKEALPLQASGPWREYPFCLNKSYVLGVPGPVRMIVNSSAPDDFDVVYHPQRLNRAAVLAKYRPKRYSKGAVPKPLPPRASNSPTPSFGSLGSSSTTTSFPSVSSPYPGYIPITPKFIQYQLAQYQQTLFQQAFEANKYIQQQILLPVLCPPPGLYPYYPAFTQYSS</sequence>